<dbReference type="EMBL" id="CM007390">
    <property type="protein sequence ID" value="ONK57010.1"/>
    <property type="molecule type" value="Genomic_DNA"/>
</dbReference>
<protein>
    <submittedName>
        <fullName evidence="2">Uncharacterized protein</fullName>
    </submittedName>
</protein>
<sequence length="105" mass="11868">MMIYSQTKTLILGNRVLLIWWSSIFKSRDGKNVASSGLNFRMHTGATREFMVLRVTPRDPKINSISTATIFSRTFLGGQALFFLVILFVHSLLISMASHDQICQS</sequence>
<gene>
    <name evidence="2" type="ORF">A4U43_C10F15630</name>
</gene>
<reference evidence="3" key="1">
    <citation type="journal article" date="2017" name="Nat. Commun.">
        <title>The asparagus genome sheds light on the origin and evolution of a young Y chromosome.</title>
        <authorList>
            <person name="Harkess A."/>
            <person name="Zhou J."/>
            <person name="Xu C."/>
            <person name="Bowers J.E."/>
            <person name="Van der Hulst R."/>
            <person name="Ayyampalayam S."/>
            <person name="Mercati F."/>
            <person name="Riccardi P."/>
            <person name="McKain M.R."/>
            <person name="Kakrana A."/>
            <person name="Tang H."/>
            <person name="Ray J."/>
            <person name="Groenendijk J."/>
            <person name="Arikit S."/>
            <person name="Mathioni S.M."/>
            <person name="Nakano M."/>
            <person name="Shan H."/>
            <person name="Telgmann-Rauber A."/>
            <person name="Kanno A."/>
            <person name="Yue Z."/>
            <person name="Chen H."/>
            <person name="Li W."/>
            <person name="Chen Y."/>
            <person name="Xu X."/>
            <person name="Zhang Y."/>
            <person name="Luo S."/>
            <person name="Chen H."/>
            <person name="Gao J."/>
            <person name="Mao Z."/>
            <person name="Pires J.C."/>
            <person name="Luo M."/>
            <person name="Kudrna D."/>
            <person name="Wing R.A."/>
            <person name="Meyers B.C."/>
            <person name="Yi K."/>
            <person name="Kong H."/>
            <person name="Lavrijsen P."/>
            <person name="Sunseri F."/>
            <person name="Falavigna A."/>
            <person name="Ye Y."/>
            <person name="Leebens-Mack J.H."/>
            <person name="Chen G."/>
        </authorList>
    </citation>
    <scope>NUCLEOTIDE SEQUENCE [LARGE SCALE GENOMIC DNA]</scope>
    <source>
        <strain evidence="3">cv. DH0086</strain>
    </source>
</reference>
<proteinExistence type="predicted"/>
<keyword evidence="1" id="KW-1133">Transmembrane helix</keyword>
<evidence type="ECO:0000256" key="1">
    <source>
        <dbReference type="SAM" id="Phobius"/>
    </source>
</evidence>
<evidence type="ECO:0000313" key="2">
    <source>
        <dbReference type="EMBL" id="ONK57010.1"/>
    </source>
</evidence>
<organism evidence="2 3">
    <name type="scientific">Asparagus officinalis</name>
    <name type="common">Garden asparagus</name>
    <dbReference type="NCBI Taxonomy" id="4686"/>
    <lineage>
        <taxon>Eukaryota</taxon>
        <taxon>Viridiplantae</taxon>
        <taxon>Streptophyta</taxon>
        <taxon>Embryophyta</taxon>
        <taxon>Tracheophyta</taxon>
        <taxon>Spermatophyta</taxon>
        <taxon>Magnoliopsida</taxon>
        <taxon>Liliopsida</taxon>
        <taxon>Asparagales</taxon>
        <taxon>Asparagaceae</taxon>
        <taxon>Asparagoideae</taxon>
        <taxon>Asparagus</taxon>
    </lineage>
</organism>
<dbReference type="AlphaFoldDB" id="A0A5P1E387"/>
<name>A0A5P1E387_ASPOF</name>
<keyword evidence="1" id="KW-0812">Transmembrane</keyword>
<feature type="transmembrane region" description="Helical" evidence="1">
    <location>
        <begin position="80"/>
        <end position="98"/>
    </location>
</feature>
<accession>A0A5P1E387</accession>
<keyword evidence="3" id="KW-1185">Reference proteome</keyword>
<dbReference type="Gramene" id="ONK57010">
    <property type="protein sequence ID" value="ONK57010"/>
    <property type="gene ID" value="A4U43_C10F15630"/>
</dbReference>
<keyword evidence="1" id="KW-0472">Membrane</keyword>
<evidence type="ECO:0000313" key="3">
    <source>
        <dbReference type="Proteomes" id="UP000243459"/>
    </source>
</evidence>
<dbReference type="Proteomes" id="UP000243459">
    <property type="component" value="Chromosome 10"/>
</dbReference>